<comment type="caution">
    <text evidence="1">The sequence shown here is derived from an EMBL/GenBank/DDBJ whole genome shotgun (WGS) entry which is preliminary data.</text>
</comment>
<keyword evidence="2" id="KW-1185">Reference proteome</keyword>
<dbReference type="EMBL" id="VIEB01000006">
    <property type="protein sequence ID" value="TQE14067.1"/>
    <property type="molecule type" value="Genomic_DNA"/>
</dbReference>
<dbReference type="AlphaFoldDB" id="A0A540NSS9"/>
<organism evidence="1 2">
    <name type="scientific">Malus baccata</name>
    <name type="common">Siberian crab apple</name>
    <name type="synonym">Pyrus baccata</name>
    <dbReference type="NCBI Taxonomy" id="106549"/>
    <lineage>
        <taxon>Eukaryota</taxon>
        <taxon>Viridiplantae</taxon>
        <taxon>Streptophyta</taxon>
        <taxon>Embryophyta</taxon>
        <taxon>Tracheophyta</taxon>
        <taxon>Spermatophyta</taxon>
        <taxon>Magnoliopsida</taxon>
        <taxon>eudicotyledons</taxon>
        <taxon>Gunneridae</taxon>
        <taxon>Pentapetalae</taxon>
        <taxon>rosids</taxon>
        <taxon>fabids</taxon>
        <taxon>Rosales</taxon>
        <taxon>Rosaceae</taxon>
        <taxon>Amygdaloideae</taxon>
        <taxon>Maleae</taxon>
        <taxon>Malus</taxon>
    </lineage>
</organism>
<reference evidence="1 2" key="1">
    <citation type="journal article" date="2019" name="G3 (Bethesda)">
        <title>Sequencing of a Wild Apple (Malus baccata) Genome Unravels the Differences Between Cultivated and Wild Apple Species Regarding Disease Resistance and Cold Tolerance.</title>
        <authorList>
            <person name="Chen X."/>
        </authorList>
    </citation>
    <scope>NUCLEOTIDE SEQUENCE [LARGE SCALE GENOMIC DNA]</scope>
    <source>
        <strain evidence="2">cv. Shandingzi</strain>
        <tissue evidence="1">Leaves</tissue>
    </source>
</reference>
<sequence length="61" mass="6810">MCLAHQTNSLTEVGNIPLKISIYRYNYLTEFEYSVNFDRIFSSFFLGLPKSGAGAIAIAES</sequence>
<evidence type="ECO:0000313" key="1">
    <source>
        <dbReference type="EMBL" id="TQE14067.1"/>
    </source>
</evidence>
<accession>A0A540NSS9</accession>
<evidence type="ECO:0000313" key="2">
    <source>
        <dbReference type="Proteomes" id="UP000315295"/>
    </source>
</evidence>
<dbReference type="Proteomes" id="UP000315295">
    <property type="component" value="Unassembled WGS sequence"/>
</dbReference>
<proteinExistence type="predicted"/>
<protein>
    <submittedName>
        <fullName evidence="1">Uncharacterized protein</fullName>
    </submittedName>
</protein>
<name>A0A540NSS9_MALBA</name>
<gene>
    <name evidence="1" type="ORF">C1H46_000361</name>
</gene>